<sequence>MKLRIKTADSDETEIQGDPAETVVDLKHKISQAKQIPTPHLTLLFRGRILSDSLQLEECGLKDNSIIMLRIYDPEGKFELQNAREIDNDPVEEEEVIAVQPAPLHPPVAAPWQISNNPDGYRLGNEGNVGQGDQQAGQEPNLVDLRREMLRNVLDNQQVAGLLAGMPDGQDIPQNHVRQQNDIPQNAQVNWFVGQQPPLNEQGQMPPRLFDQQNRYYILRGQEVDIYVPQEDKTHLDFLIESTQVNTIRAIEMYYAHGRDVNNAITSLI</sequence>
<dbReference type="SMART" id="SM00213">
    <property type="entry name" value="UBQ"/>
    <property type="match status" value="1"/>
</dbReference>
<reference evidence="2 3" key="1">
    <citation type="journal article" date="2022" name="bioRxiv">
        <title>Genomics of Preaxostyla Flagellates Illuminates Evolutionary Transitions and the Path Towards Mitochondrial Loss.</title>
        <authorList>
            <person name="Novak L.V.F."/>
            <person name="Treitli S.C."/>
            <person name="Pyrih J."/>
            <person name="Halakuc P."/>
            <person name="Pipaliya S.V."/>
            <person name="Vacek V."/>
            <person name="Brzon O."/>
            <person name="Soukal P."/>
            <person name="Eme L."/>
            <person name="Dacks J.B."/>
            <person name="Karnkowska A."/>
            <person name="Elias M."/>
            <person name="Hampl V."/>
        </authorList>
    </citation>
    <scope>NUCLEOTIDE SEQUENCE [LARGE SCALE GENOMIC DNA]</scope>
    <source>
        <strain evidence="2">NAU3</strain>
        <tissue evidence="2">Gut</tissue>
    </source>
</reference>
<proteinExistence type="predicted"/>
<evidence type="ECO:0000313" key="2">
    <source>
        <dbReference type="EMBL" id="KAK2956281.1"/>
    </source>
</evidence>
<feature type="domain" description="Ubiquitin-like" evidence="1">
    <location>
        <begin position="1"/>
        <end position="76"/>
    </location>
</feature>
<organism evidence="2 3">
    <name type="scientific">Blattamonas nauphoetae</name>
    <dbReference type="NCBI Taxonomy" id="2049346"/>
    <lineage>
        <taxon>Eukaryota</taxon>
        <taxon>Metamonada</taxon>
        <taxon>Preaxostyla</taxon>
        <taxon>Oxymonadida</taxon>
        <taxon>Blattamonas</taxon>
    </lineage>
</organism>
<dbReference type="Proteomes" id="UP001281761">
    <property type="component" value="Unassembled WGS sequence"/>
</dbReference>
<accession>A0ABQ9XXR5</accession>
<gene>
    <name evidence="2" type="ORF">BLNAU_8845</name>
</gene>
<dbReference type="SUPFAM" id="SSF54236">
    <property type="entry name" value="Ubiquitin-like"/>
    <property type="match status" value="1"/>
</dbReference>
<name>A0ABQ9XXR5_9EUKA</name>
<keyword evidence="3" id="KW-1185">Reference proteome</keyword>
<evidence type="ECO:0000313" key="3">
    <source>
        <dbReference type="Proteomes" id="UP001281761"/>
    </source>
</evidence>
<dbReference type="Gene3D" id="3.10.20.90">
    <property type="entry name" value="Phosphatidylinositol 3-kinase Catalytic Subunit, Chain A, domain 1"/>
    <property type="match status" value="1"/>
</dbReference>
<dbReference type="InterPro" id="IPR029071">
    <property type="entry name" value="Ubiquitin-like_domsf"/>
</dbReference>
<dbReference type="InterPro" id="IPR000626">
    <property type="entry name" value="Ubiquitin-like_dom"/>
</dbReference>
<dbReference type="PROSITE" id="PS50053">
    <property type="entry name" value="UBIQUITIN_2"/>
    <property type="match status" value="1"/>
</dbReference>
<dbReference type="PANTHER" id="PTHR10621">
    <property type="entry name" value="UV EXCISION REPAIR PROTEIN RAD23"/>
    <property type="match status" value="1"/>
</dbReference>
<dbReference type="PANTHER" id="PTHR10621:SF0">
    <property type="entry name" value="UV EXCISION REPAIR PROTEIN RAD23"/>
    <property type="match status" value="1"/>
</dbReference>
<protein>
    <recommendedName>
        <fullName evidence="1">Ubiquitin-like domain-containing protein</fullName>
    </recommendedName>
</protein>
<dbReference type="CDD" id="cd17039">
    <property type="entry name" value="Ubl_ubiquitin_like"/>
    <property type="match status" value="1"/>
</dbReference>
<dbReference type="EMBL" id="JARBJD010000058">
    <property type="protein sequence ID" value="KAK2956281.1"/>
    <property type="molecule type" value="Genomic_DNA"/>
</dbReference>
<evidence type="ECO:0000259" key="1">
    <source>
        <dbReference type="PROSITE" id="PS50053"/>
    </source>
</evidence>
<dbReference type="Pfam" id="PF00240">
    <property type="entry name" value="ubiquitin"/>
    <property type="match status" value="1"/>
</dbReference>
<comment type="caution">
    <text evidence="2">The sequence shown here is derived from an EMBL/GenBank/DDBJ whole genome shotgun (WGS) entry which is preliminary data.</text>
</comment>